<dbReference type="EMBL" id="CDGG01000001">
    <property type="protein sequence ID" value="CEI82859.1"/>
    <property type="molecule type" value="Genomic_DNA"/>
</dbReference>
<dbReference type="STRING" id="545501.BN997_02746"/>
<dbReference type="Proteomes" id="UP000040453">
    <property type="component" value="Unassembled WGS sequence"/>
</dbReference>
<dbReference type="RefSeq" id="WP_042532905.1">
    <property type="nucleotide sequence ID" value="NZ_CAXOIH010000018.1"/>
</dbReference>
<organism evidence="2 3">
    <name type="scientific">Oceanobacillus oncorhynchi</name>
    <dbReference type="NCBI Taxonomy" id="545501"/>
    <lineage>
        <taxon>Bacteria</taxon>
        <taxon>Bacillati</taxon>
        <taxon>Bacillota</taxon>
        <taxon>Bacilli</taxon>
        <taxon>Bacillales</taxon>
        <taxon>Bacillaceae</taxon>
        <taxon>Oceanobacillus</taxon>
    </lineage>
</organism>
<accession>A0A0A1MT88</accession>
<reference evidence="2 3" key="1">
    <citation type="submission" date="2014-11" db="EMBL/GenBank/DDBJ databases">
        <authorList>
            <person name="Urmite Genomes Urmite Genomes"/>
        </authorList>
    </citation>
    <scope>NUCLEOTIDE SEQUENCE [LARGE SCALE GENOMIC DNA]</scope>
    <source>
        <strain evidence="2 3">Oc5</strain>
    </source>
</reference>
<gene>
    <name evidence="2" type="ORF">BN997_02746</name>
</gene>
<evidence type="ECO:0000313" key="3">
    <source>
        <dbReference type="Proteomes" id="UP000040453"/>
    </source>
</evidence>
<dbReference type="InterPro" id="IPR018728">
    <property type="entry name" value="DUF2268"/>
</dbReference>
<protein>
    <recommendedName>
        <fullName evidence="1">DUF2268 domain-containing protein</fullName>
    </recommendedName>
</protein>
<keyword evidence="3" id="KW-1185">Reference proteome</keyword>
<dbReference type="OrthoDB" id="148961at2"/>
<dbReference type="Pfam" id="PF10026">
    <property type="entry name" value="DUF2268"/>
    <property type="match status" value="1"/>
</dbReference>
<evidence type="ECO:0000313" key="2">
    <source>
        <dbReference type="EMBL" id="CEI82859.1"/>
    </source>
</evidence>
<sequence>MNINILRSDKIYKKVIASPPEEKTELYRREMLGPYKKKWEIQQIPFHAEEENGFDVMTINNMAHLSPEMITTEVESDMKQISSDALWGELKQTLEHCLNQFTQHEIHLPVSEYLFTILLGSPDSKILQLSEGYSGEGGIPGYIILSLLPNEYTLKRLKPALAHECNHNVRYQFIKWDDKINLGELIVSEGLAENFATSLYGEDLIGPWVSKTDADTLNHIIKPVLREHLEITGLQQIMAYLYGDEVAKLQGLPVAGGVPHSAGYACGYYLVKYYLQKTGKSIVEATTLPAQEILSEVEAYWDEETILHR</sequence>
<proteinExistence type="predicted"/>
<name>A0A0A1MT88_9BACI</name>
<evidence type="ECO:0000259" key="1">
    <source>
        <dbReference type="Pfam" id="PF10026"/>
    </source>
</evidence>
<dbReference type="AlphaFoldDB" id="A0A0A1MT88"/>
<feature type="domain" description="DUF2268" evidence="1">
    <location>
        <begin position="87"/>
        <end position="294"/>
    </location>
</feature>